<keyword evidence="2" id="KW-0677">Repeat</keyword>
<dbReference type="FunFam" id="4.10.1000.10:FF:000001">
    <property type="entry name" value="zinc finger CCCH domain-containing protein 15-like"/>
    <property type="match status" value="1"/>
</dbReference>
<organism evidence="8 9">
    <name type="scientific">Astrephomene gubernaculifera</name>
    <dbReference type="NCBI Taxonomy" id="47775"/>
    <lineage>
        <taxon>Eukaryota</taxon>
        <taxon>Viridiplantae</taxon>
        <taxon>Chlorophyta</taxon>
        <taxon>core chlorophytes</taxon>
        <taxon>Chlorophyceae</taxon>
        <taxon>CS clade</taxon>
        <taxon>Chlamydomonadales</taxon>
        <taxon>Astrephomenaceae</taxon>
        <taxon>Astrephomene</taxon>
    </lineage>
</organism>
<evidence type="ECO:0000256" key="3">
    <source>
        <dbReference type="ARBA" id="ARBA00022771"/>
    </source>
</evidence>
<dbReference type="GO" id="GO:0008270">
    <property type="term" value="F:zinc ion binding"/>
    <property type="evidence" value="ECO:0007669"/>
    <property type="project" value="UniProtKB-KW"/>
</dbReference>
<comment type="caution">
    <text evidence="8">The sequence shown here is derived from an EMBL/GenBank/DDBJ whole genome shotgun (WGS) entry which is preliminary data.</text>
</comment>
<dbReference type="SMART" id="SM00356">
    <property type="entry name" value="ZnF_C3H1"/>
    <property type="match status" value="2"/>
</dbReference>
<evidence type="ECO:0000256" key="1">
    <source>
        <dbReference type="ARBA" id="ARBA00022723"/>
    </source>
</evidence>
<feature type="domain" description="C3H1-type" evidence="7">
    <location>
        <begin position="86"/>
        <end position="114"/>
    </location>
</feature>
<dbReference type="PANTHER" id="PTHR12547:SF18">
    <property type="entry name" value="PROTEIN TIS11"/>
    <property type="match status" value="1"/>
</dbReference>
<evidence type="ECO:0000259" key="7">
    <source>
        <dbReference type="PROSITE" id="PS50103"/>
    </source>
</evidence>
<evidence type="ECO:0000256" key="5">
    <source>
        <dbReference type="PROSITE-ProRule" id="PRU00723"/>
    </source>
</evidence>
<dbReference type="PROSITE" id="PS50103">
    <property type="entry name" value="ZF_C3H1"/>
    <property type="match status" value="2"/>
</dbReference>
<gene>
    <name evidence="8" type="ORF">Agub_g264</name>
</gene>
<dbReference type="AlphaFoldDB" id="A0AAD3DDD6"/>
<protein>
    <recommendedName>
        <fullName evidence="7">C3H1-type domain-containing protein</fullName>
    </recommendedName>
</protein>
<feature type="compositionally biased region" description="Polar residues" evidence="6">
    <location>
        <begin position="208"/>
        <end position="221"/>
    </location>
</feature>
<keyword evidence="9" id="KW-1185">Reference proteome</keyword>
<proteinExistence type="predicted"/>
<feature type="zinc finger region" description="C3H1-type" evidence="5">
    <location>
        <begin position="155"/>
        <end position="183"/>
    </location>
</feature>
<sequence>MFPNPFFAAMGGPFGPGLNNMGGMAGAGMPGFMGNQGMQGPGAPQGPGGPMVPMSGGHEGPGVGGGGGGAAGGSGGPGGSRQGSDNLKNRVCLKFMQTGSCNYGDNCKYAHLTRAQAEAGGGGPMGQQNDRGNRRAGRGGGGDDESGGRGKNAGARKTRLCEKFMNLGYCPYGDKCTFAHGMEELRSAQGSRDVHMSEGQQHQQQQHSLSAPATQQESYSSAATAAANTATGQAAGAAPGRGQAAVGQPAGKPPAAAATAAGQQGDGAATSAASGQAATASLAKEVTFVDKVRALCGVLAIGNAAALAQEKPLALQTAAMSLRNSNALKENPFADSVERYLQQQT</sequence>
<dbReference type="Proteomes" id="UP001054857">
    <property type="component" value="Unassembled WGS sequence"/>
</dbReference>
<feature type="region of interest" description="Disordered" evidence="6">
    <location>
        <begin position="118"/>
        <end position="154"/>
    </location>
</feature>
<dbReference type="InterPro" id="IPR036855">
    <property type="entry name" value="Znf_CCCH_sf"/>
</dbReference>
<evidence type="ECO:0000256" key="6">
    <source>
        <dbReference type="SAM" id="MobiDB-lite"/>
    </source>
</evidence>
<evidence type="ECO:0000256" key="2">
    <source>
        <dbReference type="ARBA" id="ARBA00022737"/>
    </source>
</evidence>
<feature type="compositionally biased region" description="Low complexity" evidence="6">
    <location>
        <begin position="222"/>
        <end position="269"/>
    </location>
</feature>
<feature type="compositionally biased region" description="Basic and acidic residues" evidence="6">
    <location>
        <begin position="187"/>
        <end position="196"/>
    </location>
</feature>
<keyword evidence="3 5" id="KW-0863">Zinc-finger</keyword>
<dbReference type="InterPro" id="IPR045877">
    <property type="entry name" value="ZFP36-like"/>
</dbReference>
<keyword evidence="1 5" id="KW-0479">Metal-binding</keyword>
<dbReference type="EMBL" id="BMAR01000001">
    <property type="protein sequence ID" value="GFR39779.1"/>
    <property type="molecule type" value="Genomic_DNA"/>
</dbReference>
<feature type="compositionally biased region" description="Gly residues" evidence="6">
    <location>
        <begin position="57"/>
        <end position="81"/>
    </location>
</feature>
<feature type="domain" description="C3H1-type" evidence="7">
    <location>
        <begin position="155"/>
        <end position="183"/>
    </location>
</feature>
<dbReference type="Gene3D" id="4.10.1000.10">
    <property type="entry name" value="Zinc finger, CCCH-type"/>
    <property type="match status" value="2"/>
</dbReference>
<dbReference type="InterPro" id="IPR000571">
    <property type="entry name" value="Znf_CCCH"/>
</dbReference>
<evidence type="ECO:0000256" key="4">
    <source>
        <dbReference type="ARBA" id="ARBA00022833"/>
    </source>
</evidence>
<reference evidence="8 9" key="1">
    <citation type="journal article" date="2021" name="Sci. Rep.">
        <title>Genome sequencing of the multicellular alga Astrephomene provides insights into convergent evolution of germ-soma differentiation.</title>
        <authorList>
            <person name="Yamashita S."/>
            <person name="Yamamoto K."/>
            <person name="Matsuzaki R."/>
            <person name="Suzuki S."/>
            <person name="Yamaguchi H."/>
            <person name="Hirooka S."/>
            <person name="Minakuchi Y."/>
            <person name="Miyagishima S."/>
            <person name="Kawachi M."/>
            <person name="Toyoda A."/>
            <person name="Nozaki H."/>
        </authorList>
    </citation>
    <scope>NUCLEOTIDE SEQUENCE [LARGE SCALE GENOMIC DNA]</scope>
    <source>
        <strain evidence="8 9">NIES-4017</strain>
    </source>
</reference>
<name>A0AAD3DDD6_9CHLO</name>
<dbReference type="PANTHER" id="PTHR12547">
    <property type="entry name" value="CCCH ZINC FINGER/TIS11-RELATED"/>
    <property type="match status" value="1"/>
</dbReference>
<feature type="zinc finger region" description="C3H1-type" evidence="5">
    <location>
        <begin position="86"/>
        <end position="114"/>
    </location>
</feature>
<feature type="region of interest" description="Disordered" evidence="6">
    <location>
        <begin position="33"/>
        <end position="84"/>
    </location>
</feature>
<dbReference type="GO" id="GO:0003729">
    <property type="term" value="F:mRNA binding"/>
    <property type="evidence" value="ECO:0007669"/>
    <property type="project" value="InterPro"/>
</dbReference>
<evidence type="ECO:0000313" key="8">
    <source>
        <dbReference type="EMBL" id="GFR39779.1"/>
    </source>
</evidence>
<dbReference type="SUPFAM" id="SSF90229">
    <property type="entry name" value="CCCH zinc finger"/>
    <property type="match status" value="2"/>
</dbReference>
<dbReference type="Pfam" id="PF00642">
    <property type="entry name" value="zf-CCCH"/>
    <property type="match status" value="2"/>
</dbReference>
<feature type="compositionally biased region" description="Gly residues" evidence="6">
    <location>
        <begin position="37"/>
        <end position="49"/>
    </location>
</feature>
<evidence type="ECO:0000313" key="9">
    <source>
        <dbReference type="Proteomes" id="UP001054857"/>
    </source>
</evidence>
<feature type="region of interest" description="Disordered" evidence="6">
    <location>
        <begin position="187"/>
        <end position="269"/>
    </location>
</feature>
<keyword evidence="4 5" id="KW-0862">Zinc</keyword>
<accession>A0AAD3DDD6</accession>